<evidence type="ECO:0000313" key="5">
    <source>
        <dbReference type="Proteomes" id="UP000669903"/>
    </source>
</evidence>
<dbReference type="EMBL" id="JAANIC010004024">
    <property type="protein sequence ID" value="KAG5336370.1"/>
    <property type="molecule type" value="Genomic_DNA"/>
</dbReference>
<dbReference type="InterPro" id="IPR037355">
    <property type="entry name" value="COMMD3"/>
</dbReference>
<feature type="non-terminal residue" evidence="4">
    <location>
        <position position="202"/>
    </location>
</feature>
<dbReference type="InterPro" id="IPR017920">
    <property type="entry name" value="COMM"/>
</dbReference>
<sequence>LYILKSVLILYYEMELAKEIVDGLANIQNSNILPEEAFLQLLDIVMLYISKNNNGKSIATVHPSKSDLIKAAVVNVSCLFIEAARHDYDEESLKHFLHNEHINGHRIETLCNTYINNKQNIQTQLELTGNSLPHIVDIDWRLHHCVKISTRFTNVPIYNIRISTKECNQMRHVIFTCTIQQLQELVYKLKDAIRHIEKMSNI</sequence>
<evidence type="ECO:0000313" key="4">
    <source>
        <dbReference type="EMBL" id="KAG5336370.1"/>
    </source>
</evidence>
<dbReference type="PANTHER" id="PTHR31159:SF1">
    <property type="entry name" value="COMM DOMAIN-CONTAINING PROTEIN 3"/>
    <property type="match status" value="1"/>
</dbReference>
<organism evidence="4 5">
    <name type="scientific">Acromyrmex charruanus</name>
    <dbReference type="NCBI Taxonomy" id="2715315"/>
    <lineage>
        <taxon>Eukaryota</taxon>
        <taxon>Metazoa</taxon>
        <taxon>Ecdysozoa</taxon>
        <taxon>Arthropoda</taxon>
        <taxon>Hexapoda</taxon>
        <taxon>Insecta</taxon>
        <taxon>Pterygota</taxon>
        <taxon>Neoptera</taxon>
        <taxon>Endopterygota</taxon>
        <taxon>Hymenoptera</taxon>
        <taxon>Apocrita</taxon>
        <taxon>Aculeata</taxon>
        <taxon>Formicoidea</taxon>
        <taxon>Formicidae</taxon>
        <taxon>Myrmicinae</taxon>
        <taxon>Acromyrmex</taxon>
    </lineage>
</organism>
<dbReference type="AlphaFoldDB" id="A0A836FYW2"/>
<keyword evidence="5" id="KW-1185">Reference proteome</keyword>
<evidence type="ECO:0000256" key="1">
    <source>
        <dbReference type="ARBA" id="ARBA00016548"/>
    </source>
</evidence>
<dbReference type="Pfam" id="PF21672">
    <property type="entry name" value="COMM_HN"/>
    <property type="match status" value="1"/>
</dbReference>
<gene>
    <name evidence="4" type="primary">Commd3</name>
    <name evidence="4" type="ORF">G6Z76_0002302</name>
</gene>
<feature type="non-terminal residue" evidence="4">
    <location>
        <position position="1"/>
    </location>
</feature>
<dbReference type="Proteomes" id="UP000669903">
    <property type="component" value="Unassembled WGS sequence"/>
</dbReference>
<comment type="similarity">
    <text evidence="2">Belongs to the COMM domain-containing protein 3 family.</text>
</comment>
<evidence type="ECO:0000259" key="3">
    <source>
        <dbReference type="PROSITE" id="PS51269"/>
    </source>
</evidence>
<feature type="domain" description="COMM" evidence="3">
    <location>
        <begin position="134"/>
        <end position="200"/>
    </location>
</feature>
<comment type="caution">
    <text evidence="4">The sequence shown here is derived from an EMBL/GenBank/DDBJ whole genome shotgun (WGS) entry which is preliminary data.</text>
</comment>
<protein>
    <recommendedName>
        <fullName evidence="1">COMM domain-containing protein 3</fullName>
    </recommendedName>
</protein>
<dbReference type="GO" id="GO:0006814">
    <property type="term" value="P:sodium ion transport"/>
    <property type="evidence" value="ECO:0007669"/>
    <property type="project" value="InterPro"/>
</dbReference>
<name>A0A836FYW2_9HYME</name>
<reference evidence="4" key="1">
    <citation type="submission" date="2020-03" db="EMBL/GenBank/DDBJ databases">
        <title>Relaxed selection underlies rapid genomic changes in the transitions from sociality to social parasitism in ants.</title>
        <authorList>
            <person name="Bi X."/>
        </authorList>
    </citation>
    <scope>NUCLEOTIDE SEQUENCE</scope>
    <source>
        <strain evidence="4">BGI-DK2014a</strain>
        <tissue evidence="4">Whole body</tissue>
    </source>
</reference>
<accession>A0A836FYW2</accession>
<dbReference type="Pfam" id="PF07258">
    <property type="entry name" value="COMM_domain"/>
    <property type="match status" value="1"/>
</dbReference>
<evidence type="ECO:0000256" key="2">
    <source>
        <dbReference type="ARBA" id="ARBA00093469"/>
    </source>
</evidence>
<proteinExistence type="inferred from homology"/>
<dbReference type="PANTHER" id="PTHR31159">
    <property type="entry name" value="COMM DOMAIN-CONTAINING PROTEIN 3"/>
    <property type="match status" value="1"/>
</dbReference>
<dbReference type="PROSITE" id="PS51269">
    <property type="entry name" value="COMM"/>
    <property type="match status" value="1"/>
</dbReference>